<dbReference type="PANTHER" id="PTHR34475:SF1">
    <property type="entry name" value="CYTOSKELETON PROTEIN RODZ"/>
    <property type="match status" value="1"/>
</dbReference>
<dbReference type="InterPro" id="IPR013783">
    <property type="entry name" value="Ig-like_fold"/>
</dbReference>
<dbReference type="Gene3D" id="2.60.40.10">
    <property type="entry name" value="Immunoglobulins"/>
    <property type="match status" value="1"/>
</dbReference>
<dbReference type="Pfam" id="PF13413">
    <property type="entry name" value="HTH_25"/>
    <property type="match status" value="1"/>
</dbReference>
<organism evidence="2 3">
    <name type="scientific">Candidatus Curtissbacteria bacterium GW2011_GWA1_40_24</name>
    <dbReference type="NCBI Taxonomy" id="1618406"/>
    <lineage>
        <taxon>Bacteria</taxon>
        <taxon>Candidatus Curtissiibacteriota</taxon>
    </lineage>
</organism>
<dbReference type="PANTHER" id="PTHR34475">
    <property type="match status" value="1"/>
</dbReference>
<keyword evidence="1" id="KW-0812">Transmembrane</keyword>
<dbReference type="Proteomes" id="UP000034489">
    <property type="component" value="Unassembled WGS sequence"/>
</dbReference>
<dbReference type="InterPro" id="IPR050400">
    <property type="entry name" value="Bact_Cytoskel_RodZ"/>
</dbReference>
<comment type="caution">
    <text evidence="2">The sequence shown here is derived from an EMBL/GenBank/DDBJ whole genome shotgun (WGS) entry which is preliminary data.</text>
</comment>
<reference evidence="2 3" key="1">
    <citation type="journal article" date="2015" name="Nature">
        <title>rRNA introns, odd ribosomes, and small enigmatic genomes across a large radiation of phyla.</title>
        <authorList>
            <person name="Brown C.T."/>
            <person name="Hug L.A."/>
            <person name="Thomas B.C."/>
            <person name="Sharon I."/>
            <person name="Castelle C.J."/>
            <person name="Singh A."/>
            <person name="Wilkins M.J."/>
            <person name="Williams K.H."/>
            <person name="Banfield J.F."/>
        </authorList>
    </citation>
    <scope>NUCLEOTIDE SEQUENCE [LARGE SCALE GENOMIC DNA]</scope>
</reference>
<proteinExistence type="predicted"/>
<dbReference type="Pfam" id="PF09136">
    <property type="entry name" value="Glucodextran_B"/>
    <property type="match status" value="1"/>
</dbReference>
<name>A0A0G0RRJ9_9BACT</name>
<dbReference type="AlphaFoldDB" id="A0A0G0RRJ9"/>
<keyword evidence="1" id="KW-1133">Transmembrane helix</keyword>
<dbReference type="InterPro" id="IPR010982">
    <property type="entry name" value="Lambda_DNA-bd_dom_sf"/>
</dbReference>
<evidence type="ECO:0008006" key="4">
    <source>
        <dbReference type="Google" id="ProtNLM"/>
    </source>
</evidence>
<evidence type="ECO:0000313" key="3">
    <source>
        <dbReference type="Proteomes" id="UP000034489"/>
    </source>
</evidence>
<dbReference type="Gene3D" id="1.10.260.40">
    <property type="entry name" value="lambda repressor-like DNA-binding domains"/>
    <property type="match status" value="1"/>
</dbReference>
<sequence>MNKVGGIFSSARKSKRISVKKASEDLLISRENLEAIEASDWQRLPEPPFARGFIGSYAKYLGLDVEHTLALFRREYDEAKYRQKTSRASGGKRFYLTPARFASFLTIVAILIFIGYLVLQYLSVLSAPKLEVASPADDLTTSIPVVAISGKTEKGATVAVNGEFVAVNKDGEFSHQLMLMEGRNEIEIVASKNLSPKSKAVKVIRLIR</sequence>
<gene>
    <name evidence="2" type="ORF">UT92_C0006G0002</name>
</gene>
<protein>
    <recommendedName>
        <fullName evidence="4">Transcriptional regulator, XRE family</fullName>
    </recommendedName>
</protein>
<accession>A0A0G0RRJ9</accession>
<dbReference type="GO" id="GO:0003677">
    <property type="term" value="F:DNA binding"/>
    <property type="evidence" value="ECO:0007669"/>
    <property type="project" value="InterPro"/>
</dbReference>
<keyword evidence="1" id="KW-0472">Membrane</keyword>
<evidence type="ECO:0000256" key="1">
    <source>
        <dbReference type="SAM" id="Phobius"/>
    </source>
</evidence>
<evidence type="ECO:0000313" key="2">
    <source>
        <dbReference type="EMBL" id="KKR55314.1"/>
    </source>
</evidence>
<feature type="transmembrane region" description="Helical" evidence="1">
    <location>
        <begin position="101"/>
        <end position="122"/>
    </location>
</feature>
<dbReference type="EMBL" id="LBYQ01000006">
    <property type="protein sequence ID" value="KKR55314.1"/>
    <property type="molecule type" value="Genomic_DNA"/>
</dbReference>